<dbReference type="Pfam" id="PF04542">
    <property type="entry name" value="Sigma70_r2"/>
    <property type="match status" value="1"/>
</dbReference>
<evidence type="ECO:0000259" key="6">
    <source>
        <dbReference type="Pfam" id="PF08281"/>
    </source>
</evidence>
<evidence type="ECO:0000313" key="9">
    <source>
        <dbReference type="Proteomes" id="UP000503640"/>
    </source>
</evidence>
<dbReference type="GO" id="GO:0003677">
    <property type="term" value="F:DNA binding"/>
    <property type="evidence" value="ECO:0007669"/>
    <property type="project" value="InterPro"/>
</dbReference>
<evidence type="ECO:0000256" key="2">
    <source>
        <dbReference type="ARBA" id="ARBA00023015"/>
    </source>
</evidence>
<evidence type="ECO:0000259" key="5">
    <source>
        <dbReference type="Pfam" id="PF04542"/>
    </source>
</evidence>
<proteinExistence type="inferred from homology"/>
<protein>
    <recommendedName>
        <fullName evidence="10">RNA polymerase, sigma-24 subunit, ECF subfamily</fullName>
    </recommendedName>
</protein>
<dbReference type="GO" id="GO:0006352">
    <property type="term" value="P:DNA-templated transcription initiation"/>
    <property type="evidence" value="ECO:0007669"/>
    <property type="project" value="InterPro"/>
</dbReference>
<dbReference type="CDD" id="cd06171">
    <property type="entry name" value="Sigma70_r4"/>
    <property type="match status" value="1"/>
</dbReference>
<dbReference type="Gene3D" id="1.10.1740.10">
    <property type="match status" value="1"/>
</dbReference>
<dbReference type="InterPro" id="IPR013324">
    <property type="entry name" value="RNA_pol_sigma_r3/r4-like"/>
</dbReference>
<reference evidence="9" key="1">
    <citation type="journal article" date="2020" name="Appl. Environ. Microbiol.">
        <title>Diazotrophic Anaeromyxobacter Isolates from Soils.</title>
        <authorList>
            <person name="Masuda Y."/>
            <person name="Yamanaka H."/>
            <person name="Xu Z.X."/>
            <person name="Shiratori Y."/>
            <person name="Aono T."/>
            <person name="Amachi S."/>
            <person name="Senoo K."/>
            <person name="Itoh H."/>
        </authorList>
    </citation>
    <scope>NUCLEOTIDE SEQUENCE [LARGE SCALE GENOMIC DNA]</scope>
    <source>
        <strain evidence="9">R267</strain>
    </source>
</reference>
<keyword evidence="2" id="KW-0805">Transcription regulation</keyword>
<dbReference type="Pfam" id="PF13490">
    <property type="entry name" value="zf-HC2"/>
    <property type="match status" value="1"/>
</dbReference>
<dbReference type="InterPro" id="IPR013249">
    <property type="entry name" value="RNA_pol_sigma70_r4_t2"/>
</dbReference>
<dbReference type="InterPro" id="IPR013325">
    <property type="entry name" value="RNA_pol_sigma_r2"/>
</dbReference>
<dbReference type="PANTHER" id="PTHR43133:SF51">
    <property type="entry name" value="RNA POLYMERASE SIGMA FACTOR"/>
    <property type="match status" value="1"/>
</dbReference>
<dbReference type="InterPro" id="IPR039425">
    <property type="entry name" value="RNA_pol_sigma-70-like"/>
</dbReference>
<evidence type="ECO:0008006" key="10">
    <source>
        <dbReference type="Google" id="ProtNLM"/>
    </source>
</evidence>
<dbReference type="InterPro" id="IPR027383">
    <property type="entry name" value="Znf_put"/>
</dbReference>
<comment type="similarity">
    <text evidence="1">Belongs to the sigma-70 factor family. ECF subfamily.</text>
</comment>
<name>A0A7I9VI04_9BACT</name>
<accession>A0A7I9VI04</accession>
<organism evidence="8 9">
    <name type="scientific">Anaeromyxobacter diazotrophicus</name>
    <dbReference type="NCBI Taxonomy" id="2590199"/>
    <lineage>
        <taxon>Bacteria</taxon>
        <taxon>Pseudomonadati</taxon>
        <taxon>Myxococcota</taxon>
        <taxon>Myxococcia</taxon>
        <taxon>Myxococcales</taxon>
        <taxon>Cystobacterineae</taxon>
        <taxon>Anaeromyxobacteraceae</taxon>
        <taxon>Anaeromyxobacter</taxon>
    </lineage>
</organism>
<evidence type="ECO:0000313" key="8">
    <source>
        <dbReference type="EMBL" id="GEJ56036.1"/>
    </source>
</evidence>
<gene>
    <name evidence="8" type="ORF">AMYX_07770</name>
</gene>
<dbReference type="Proteomes" id="UP000503640">
    <property type="component" value="Unassembled WGS sequence"/>
</dbReference>
<dbReference type="InterPro" id="IPR036388">
    <property type="entry name" value="WH-like_DNA-bd_sf"/>
</dbReference>
<sequence>MPTSDTELLASARAGDRAALERLLERHQGRVFRFGMKMCGGEDDAKDVLQETLLAAARNIRDFRGASAVSTWLYTIARSFCIKKRRTSKFAPERLESLDTPGGEAQAVPDAARGPEEELAGRQVQAALQDAISALDPMYREVLVLRDVEGLSASEVAGILGLSVEAVKSRLHRARLAVRERVAPVLGAPAPAAEPGCPDVVELFSRHLEGEISGDVCASLEAHLARCGRCRARCDSLRATLSLCSRAGPEVPARVEQSVRDALRRFLEAPPA</sequence>
<dbReference type="SUPFAM" id="SSF88659">
    <property type="entry name" value="Sigma3 and sigma4 domains of RNA polymerase sigma factors"/>
    <property type="match status" value="1"/>
</dbReference>
<keyword evidence="3" id="KW-0731">Sigma factor</keyword>
<evidence type="ECO:0000256" key="1">
    <source>
        <dbReference type="ARBA" id="ARBA00010641"/>
    </source>
</evidence>
<dbReference type="NCBIfam" id="TIGR02937">
    <property type="entry name" value="sigma70-ECF"/>
    <property type="match status" value="1"/>
</dbReference>
<evidence type="ECO:0000256" key="3">
    <source>
        <dbReference type="ARBA" id="ARBA00023082"/>
    </source>
</evidence>
<dbReference type="EMBL" id="BJTG01000002">
    <property type="protein sequence ID" value="GEJ56036.1"/>
    <property type="molecule type" value="Genomic_DNA"/>
</dbReference>
<comment type="caution">
    <text evidence="8">The sequence shown here is derived from an EMBL/GenBank/DDBJ whole genome shotgun (WGS) entry which is preliminary data.</text>
</comment>
<dbReference type="RefSeq" id="WP_176063157.1">
    <property type="nucleotide sequence ID" value="NZ_BJTG01000002.1"/>
</dbReference>
<dbReference type="PANTHER" id="PTHR43133">
    <property type="entry name" value="RNA POLYMERASE ECF-TYPE SIGMA FACTO"/>
    <property type="match status" value="1"/>
</dbReference>
<keyword evidence="4" id="KW-0804">Transcription</keyword>
<dbReference type="Gene3D" id="1.10.10.1320">
    <property type="entry name" value="Anti-sigma factor, zinc-finger domain"/>
    <property type="match status" value="1"/>
</dbReference>
<dbReference type="InterPro" id="IPR007627">
    <property type="entry name" value="RNA_pol_sigma70_r2"/>
</dbReference>
<dbReference type="Pfam" id="PF08281">
    <property type="entry name" value="Sigma70_r4_2"/>
    <property type="match status" value="1"/>
</dbReference>
<dbReference type="InterPro" id="IPR014284">
    <property type="entry name" value="RNA_pol_sigma-70_dom"/>
</dbReference>
<dbReference type="InterPro" id="IPR041916">
    <property type="entry name" value="Anti_sigma_zinc_sf"/>
</dbReference>
<evidence type="ECO:0000259" key="7">
    <source>
        <dbReference type="Pfam" id="PF13490"/>
    </source>
</evidence>
<evidence type="ECO:0000256" key="4">
    <source>
        <dbReference type="ARBA" id="ARBA00023163"/>
    </source>
</evidence>
<dbReference type="GO" id="GO:0016987">
    <property type="term" value="F:sigma factor activity"/>
    <property type="evidence" value="ECO:0007669"/>
    <property type="project" value="UniProtKB-KW"/>
</dbReference>
<feature type="domain" description="RNA polymerase sigma-70 region 2" evidence="5">
    <location>
        <begin position="23"/>
        <end position="88"/>
    </location>
</feature>
<feature type="domain" description="RNA polymerase sigma factor 70 region 4 type 2" evidence="6">
    <location>
        <begin position="127"/>
        <end position="177"/>
    </location>
</feature>
<dbReference type="AlphaFoldDB" id="A0A7I9VI04"/>
<dbReference type="SUPFAM" id="SSF88946">
    <property type="entry name" value="Sigma2 domain of RNA polymerase sigma factors"/>
    <property type="match status" value="1"/>
</dbReference>
<dbReference type="Gene3D" id="1.10.10.10">
    <property type="entry name" value="Winged helix-like DNA-binding domain superfamily/Winged helix DNA-binding domain"/>
    <property type="match status" value="1"/>
</dbReference>
<feature type="domain" description="Putative zinc-finger" evidence="7">
    <location>
        <begin position="197"/>
        <end position="231"/>
    </location>
</feature>
<keyword evidence="9" id="KW-1185">Reference proteome</keyword>